<evidence type="ECO:0000313" key="3">
    <source>
        <dbReference type="Proteomes" id="UP000018888"/>
    </source>
</evidence>
<reference evidence="1" key="2">
    <citation type="submission" date="2013-07" db="EMBL/GenBank/DDBJ databases">
        <title>The genome of an arbuscular mycorrhizal fungus provides insights into the evolution of the oldest plant symbiosis.</title>
        <authorList>
            <consortium name="DOE Joint Genome Institute"/>
            <person name="Tisserant E."/>
            <person name="Malbreil M."/>
            <person name="Kuo A."/>
            <person name="Kohler A."/>
            <person name="Symeonidi A."/>
            <person name="Balestrini R."/>
            <person name="Charron P."/>
            <person name="Duensing N."/>
            <person name="Frei-dit-Frey N."/>
            <person name="Gianinazzi-Pearson V."/>
            <person name="Gilbert B."/>
            <person name="Handa Y."/>
            <person name="Hijri M."/>
            <person name="Kaul R."/>
            <person name="Kawaguchi M."/>
            <person name="Krajinski F."/>
            <person name="Lammers P."/>
            <person name="Lapierre D."/>
            <person name="Masclaux F.G."/>
            <person name="Murat C."/>
            <person name="Morin E."/>
            <person name="Ndikumana S."/>
            <person name="Pagni M."/>
            <person name="Petitpierre D."/>
            <person name="Requena N."/>
            <person name="Rosikiewicz P."/>
            <person name="Riley R."/>
            <person name="Saito K."/>
            <person name="San Clemente H."/>
            <person name="Shapiro H."/>
            <person name="van Tuinen D."/>
            <person name="Becard G."/>
            <person name="Bonfante P."/>
            <person name="Paszkowski U."/>
            <person name="Shachar-Hill Y."/>
            <person name="Young J.P."/>
            <person name="Sanders I.R."/>
            <person name="Henrissat B."/>
            <person name="Rensing S.A."/>
            <person name="Grigoriev I.V."/>
            <person name="Corradi N."/>
            <person name="Roux C."/>
            <person name="Martin F."/>
        </authorList>
    </citation>
    <scope>NUCLEOTIDE SEQUENCE</scope>
    <source>
        <strain evidence="1">DAOM 197198</strain>
    </source>
</reference>
<organism evidence="1">
    <name type="scientific">Rhizophagus irregularis (strain DAOM 181602 / DAOM 197198 / MUCL 43194)</name>
    <name type="common">Arbuscular mycorrhizal fungus</name>
    <name type="synonym">Glomus intraradices</name>
    <dbReference type="NCBI Taxonomy" id="747089"/>
    <lineage>
        <taxon>Eukaryota</taxon>
        <taxon>Fungi</taxon>
        <taxon>Fungi incertae sedis</taxon>
        <taxon>Mucoromycota</taxon>
        <taxon>Glomeromycotina</taxon>
        <taxon>Glomeromycetes</taxon>
        <taxon>Glomerales</taxon>
        <taxon>Glomeraceae</taxon>
        <taxon>Rhizophagus</taxon>
    </lineage>
</organism>
<dbReference type="HOGENOM" id="CLU_1678848_0_0_1"/>
<evidence type="ECO:0000313" key="2">
    <source>
        <dbReference type="EMBL" id="POG75796.1"/>
    </source>
</evidence>
<sequence>MPKFVHRKRSTRNTSKFQRKKALRSIIRSDKHYRWLFDEYFHEVDTVVMLSLVASCSPSKPVDKPLLFAHLATQRQDSFCQDGRSRANFINLYSFPLPNLGLRIDSSIHIGSSPPVGFSAYCGCRVLDDNTYQWCEECDRIYGNNYVSAVRAINCYT</sequence>
<accession>U9TL74</accession>
<gene>
    <name evidence="2" type="ORF">GLOIN_2v1769832</name>
    <name evidence="1" type="ORF">GLOINDRAFT_31139</name>
</gene>
<proteinExistence type="predicted"/>
<dbReference type="AlphaFoldDB" id="U9TL74"/>
<protein>
    <submittedName>
        <fullName evidence="1">Uncharacterized protein</fullName>
    </submittedName>
</protein>
<evidence type="ECO:0000313" key="1">
    <source>
        <dbReference type="EMBL" id="ESA08934.1"/>
    </source>
</evidence>
<name>U9TL74_RHIID</name>
<dbReference type="EMBL" id="AUPC02000057">
    <property type="protein sequence ID" value="POG75796.1"/>
    <property type="molecule type" value="Genomic_DNA"/>
</dbReference>
<reference evidence="2 3" key="3">
    <citation type="journal article" date="2018" name="New Phytol.">
        <title>High intraspecific genome diversity in the model arbuscular mycorrhizal symbiont Rhizophagus irregularis.</title>
        <authorList>
            <person name="Chen E.C.H."/>
            <person name="Morin E."/>
            <person name="Beaudet D."/>
            <person name="Noel J."/>
            <person name="Yildirir G."/>
            <person name="Ndikumana S."/>
            <person name="Charron P."/>
            <person name="St-Onge C."/>
            <person name="Giorgi J."/>
            <person name="Kruger M."/>
            <person name="Marton T."/>
            <person name="Ropars J."/>
            <person name="Grigoriev I.V."/>
            <person name="Hainaut M."/>
            <person name="Henrissat B."/>
            <person name="Roux C."/>
            <person name="Martin F."/>
            <person name="Corradi N."/>
        </authorList>
    </citation>
    <scope>NUCLEOTIDE SEQUENCE [LARGE SCALE GENOMIC DNA]</scope>
    <source>
        <strain evidence="3">DAOM 181602 / DAOM 197198 / MUCL 43194</strain>
        <strain evidence="2">DAOM 197198</strain>
    </source>
</reference>
<reference evidence="2 3" key="1">
    <citation type="journal article" date="2013" name="Proc. Natl. Acad. Sci. U.S.A.">
        <title>Genome of an arbuscular mycorrhizal fungus provides insight into the oldest plant symbiosis.</title>
        <authorList>
            <person name="Tisserant E."/>
            <person name="Malbreil M."/>
            <person name="Kuo A."/>
            <person name="Kohler A."/>
            <person name="Symeonidi A."/>
            <person name="Balestrini R."/>
            <person name="Charron P."/>
            <person name="Duensing N."/>
            <person name="Frei Dit Frey N."/>
            <person name="Gianinazzi-Pearson V."/>
            <person name="Gilbert L.B."/>
            <person name="Handa Y."/>
            <person name="Herr J.R."/>
            <person name="Hijri M."/>
            <person name="Koul R."/>
            <person name="Kawaguchi M."/>
            <person name="Krajinski F."/>
            <person name="Lammers P.J."/>
            <person name="Masclaux F.G."/>
            <person name="Murat C."/>
            <person name="Morin E."/>
            <person name="Ndikumana S."/>
            <person name="Pagni M."/>
            <person name="Petitpierre D."/>
            <person name="Requena N."/>
            <person name="Rosikiewicz P."/>
            <person name="Riley R."/>
            <person name="Saito K."/>
            <person name="San Clemente H."/>
            <person name="Shapiro H."/>
            <person name="van Tuinen D."/>
            <person name="Becard G."/>
            <person name="Bonfante P."/>
            <person name="Paszkowski U."/>
            <person name="Shachar-Hill Y.Y."/>
            <person name="Tuskan G.A."/>
            <person name="Young P.W."/>
            <person name="Sanders I.R."/>
            <person name="Henrissat B."/>
            <person name="Rensing S.A."/>
            <person name="Grigoriev I.V."/>
            <person name="Corradi N."/>
            <person name="Roux C."/>
            <person name="Martin F."/>
        </authorList>
    </citation>
    <scope>NUCLEOTIDE SEQUENCE [LARGE SCALE GENOMIC DNA]</scope>
    <source>
        <strain evidence="3">DAOM 181602 / DAOM 197198 / MUCL 43194</strain>
        <strain evidence="2">DAOM 197198</strain>
    </source>
</reference>
<dbReference type="EMBL" id="KI288667">
    <property type="protein sequence ID" value="ESA08934.1"/>
    <property type="molecule type" value="Genomic_DNA"/>
</dbReference>
<dbReference type="Proteomes" id="UP000018888">
    <property type="component" value="Unassembled WGS sequence"/>
</dbReference>
<dbReference type="VEuPathDB" id="FungiDB:RhiirFUN_019059"/>
<keyword evidence="3" id="KW-1185">Reference proteome</keyword>